<reference evidence="1" key="1">
    <citation type="submission" date="2019-08" db="EMBL/GenBank/DDBJ databases">
        <authorList>
            <person name="Kucharzyk K."/>
            <person name="Murdoch R.W."/>
            <person name="Higgins S."/>
            <person name="Loffler F."/>
        </authorList>
    </citation>
    <scope>NUCLEOTIDE SEQUENCE</scope>
</reference>
<accession>A0A645BNT4</accession>
<dbReference type="EMBL" id="VSSQ01021373">
    <property type="protein sequence ID" value="MPM66915.1"/>
    <property type="molecule type" value="Genomic_DNA"/>
</dbReference>
<sequence>MHGDLRCRENQPGDIVADCGALGAAALDELEPCGNVEKQISHLNARAPRSGNALMLHELSALVANQRAQLISLDLRLQRHARNRRDRRQRFAAESE</sequence>
<name>A0A645BNT4_9ZZZZ</name>
<comment type="caution">
    <text evidence="1">The sequence shown here is derived from an EMBL/GenBank/DDBJ whole genome shotgun (WGS) entry which is preliminary data.</text>
</comment>
<organism evidence="1">
    <name type="scientific">bioreactor metagenome</name>
    <dbReference type="NCBI Taxonomy" id="1076179"/>
    <lineage>
        <taxon>unclassified sequences</taxon>
        <taxon>metagenomes</taxon>
        <taxon>ecological metagenomes</taxon>
    </lineage>
</organism>
<dbReference type="AlphaFoldDB" id="A0A645BNT4"/>
<evidence type="ECO:0000313" key="1">
    <source>
        <dbReference type="EMBL" id="MPM66915.1"/>
    </source>
</evidence>
<protein>
    <submittedName>
        <fullName evidence="1">Uncharacterized protein</fullName>
    </submittedName>
</protein>
<gene>
    <name evidence="1" type="ORF">SDC9_113828</name>
</gene>
<proteinExistence type="predicted"/>